<organism evidence="3 4">
    <name type="scientific">Mytilus coruscus</name>
    <name type="common">Sea mussel</name>
    <dbReference type="NCBI Taxonomy" id="42192"/>
    <lineage>
        <taxon>Eukaryota</taxon>
        <taxon>Metazoa</taxon>
        <taxon>Spiralia</taxon>
        <taxon>Lophotrochozoa</taxon>
        <taxon>Mollusca</taxon>
        <taxon>Bivalvia</taxon>
        <taxon>Autobranchia</taxon>
        <taxon>Pteriomorphia</taxon>
        <taxon>Mytilida</taxon>
        <taxon>Mytiloidea</taxon>
        <taxon>Mytilidae</taxon>
        <taxon>Mytilinae</taxon>
        <taxon>Mytilus</taxon>
    </lineage>
</organism>
<dbReference type="Pfam" id="PF00134">
    <property type="entry name" value="Cyclin_N"/>
    <property type="match status" value="1"/>
</dbReference>
<dbReference type="InterPro" id="IPR039361">
    <property type="entry name" value="Cyclin"/>
</dbReference>
<dbReference type="InterPro" id="IPR006671">
    <property type="entry name" value="Cyclin_N"/>
</dbReference>
<name>A0A6J8A2A5_MYTCO</name>
<proteinExistence type="inferred from homology"/>
<keyword evidence="4" id="KW-1185">Reference proteome</keyword>
<dbReference type="PANTHER" id="PTHR10177">
    <property type="entry name" value="CYCLINS"/>
    <property type="match status" value="1"/>
</dbReference>
<dbReference type="SUPFAM" id="SSF47954">
    <property type="entry name" value="Cyclin-like"/>
    <property type="match status" value="1"/>
</dbReference>
<dbReference type="OrthoDB" id="769138at2759"/>
<evidence type="ECO:0000259" key="2">
    <source>
        <dbReference type="SMART" id="SM00385"/>
    </source>
</evidence>
<dbReference type="FunFam" id="1.10.472.10:FF:000006">
    <property type="entry name" value="Cyclin I"/>
    <property type="match status" value="1"/>
</dbReference>
<evidence type="ECO:0000256" key="1">
    <source>
        <dbReference type="RuleBase" id="RU000383"/>
    </source>
</evidence>
<protein>
    <submittedName>
        <fullName evidence="3">CCNG2</fullName>
    </submittedName>
</protein>
<dbReference type="Gene3D" id="1.10.472.10">
    <property type="entry name" value="Cyclin-like"/>
    <property type="match status" value="2"/>
</dbReference>
<sequence>MVSGQLVAALPSTCNPQDSEIEQRDDRKESVLYKDLMNDLVKLAKCPFRKNLAGKLENVTDNDQRDNAVSSLRCLNQFYNFSSQTFATAVQYLDSVLSKVKVQNKYLSCLVAACHYISTKINEEPEDTPSATELSHIHRQMWKASDLKRMELVVLEKLNWKLWPVTCSGILKHICDIMSKVNPNLPSSLLDDLLQKFEVCINYSYCILYTIPTLAISLVQLHLKESDLLTPALSHCLLQLHEICDIGDSEFYECYESVTKILYNYCNYPSSHPACLPLPKPQPRINLMTKPSAYGDTDLPTIYENPVTTIYVSTSDSDESPVIKKEYDSWSYCVLPRRCSITAE</sequence>
<dbReference type="SMART" id="SM00385">
    <property type="entry name" value="CYCLIN"/>
    <property type="match status" value="1"/>
</dbReference>
<dbReference type="EMBL" id="CACVKT020000520">
    <property type="protein sequence ID" value="CAC5359757.1"/>
    <property type="molecule type" value="Genomic_DNA"/>
</dbReference>
<dbReference type="InterPro" id="IPR013763">
    <property type="entry name" value="Cyclin-like_dom"/>
</dbReference>
<comment type="similarity">
    <text evidence="1">Belongs to the cyclin family.</text>
</comment>
<evidence type="ECO:0000313" key="4">
    <source>
        <dbReference type="Proteomes" id="UP000507470"/>
    </source>
</evidence>
<dbReference type="Proteomes" id="UP000507470">
    <property type="component" value="Unassembled WGS sequence"/>
</dbReference>
<gene>
    <name evidence="3" type="ORF">MCOR_2496</name>
</gene>
<reference evidence="3 4" key="1">
    <citation type="submission" date="2020-06" db="EMBL/GenBank/DDBJ databases">
        <authorList>
            <person name="Li R."/>
            <person name="Bekaert M."/>
        </authorList>
    </citation>
    <scope>NUCLEOTIDE SEQUENCE [LARGE SCALE GENOMIC DNA]</scope>
    <source>
        <strain evidence="4">wild</strain>
    </source>
</reference>
<feature type="domain" description="Cyclin-like" evidence="2">
    <location>
        <begin position="70"/>
        <end position="156"/>
    </location>
</feature>
<keyword evidence="1" id="KW-0195">Cyclin</keyword>
<accession>A0A6J8A2A5</accession>
<dbReference type="AlphaFoldDB" id="A0A6J8A2A5"/>
<dbReference type="InterPro" id="IPR036915">
    <property type="entry name" value="Cyclin-like_sf"/>
</dbReference>
<evidence type="ECO:0000313" key="3">
    <source>
        <dbReference type="EMBL" id="CAC5359757.1"/>
    </source>
</evidence>